<protein>
    <submittedName>
        <fullName evidence="2">Uncharacterized protein</fullName>
    </submittedName>
</protein>
<evidence type="ECO:0000256" key="1">
    <source>
        <dbReference type="SAM" id="MobiDB-lite"/>
    </source>
</evidence>
<reference evidence="2" key="1">
    <citation type="journal article" date="2020" name="Nature">
        <title>Giant virus diversity and host interactions through global metagenomics.</title>
        <authorList>
            <person name="Schulz F."/>
            <person name="Roux S."/>
            <person name="Paez-Espino D."/>
            <person name="Jungbluth S."/>
            <person name="Walsh D.A."/>
            <person name="Denef V.J."/>
            <person name="McMahon K.D."/>
            <person name="Konstantinidis K.T."/>
            <person name="Eloe-Fadrosh E.A."/>
            <person name="Kyrpides N.C."/>
            <person name="Woyke T."/>
        </authorList>
    </citation>
    <scope>NUCLEOTIDE SEQUENCE</scope>
    <source>
        <strain evidence="2">GVMAG-M-3300020192-26</strain>
    </source>
</reference>
<dbReference type="AlphaFoldDB" id="A0A6C0C7G3"/>
<feature type="region of interest" description="Disordered" evidence="1">
    <location>
        <begin position="141"/>
        <end position="171"/>
    </location>
</feature>
<sequence>MQSELNEEWDPLTTHLKICQIQKGSCIGKNINGSPCKSLHGTSAQSCNLGTGSYCAIHYKKNISKNHDPQLSTCANVRCDDLDILKEDRQKINQHNIKKILGLSGNVMYRHISATRYKLFDYGAFEDLKILAILRNDKERDDNDEEFDKPDSASETDVESDDIDYAEERGQKRTREERLLILPTKRYRLEPRVKFSRIL</sequence>
<name>A0A6C0C7G3_9ZZZZ</name>
<evidence type="ECO:0000313" key="2">
    <source>
        <dbReference type="EMBL" id="QHT00297.1"/>
    </source>
</evidence>
<proteinExistence type="predicted"/>
<organism evidence="2">
    <name type="scientific">viral metagenome</name>
    <dbReference type="NCBI Taxonomy" id="1070528"/>
    <lineage>
        <taxon>unclassified sequences</taxon>
        <taxon>metagenomes</taxon>
        <taxon>organismal metagenomes</taxon>
    </lineage>
</organism>
<feature type="compositionally biased region" description="Acidic residues" evidence="1">
    <location>
        <begin position="142"/>
        <end position="165"/>
    </location>
</feature>
<dbReference type="EMBL" id="MN739354">
    <property type="protein sequence ID" value="QHT00297.1"/>
    <property type="molecule type" value="Genomic_DNA"/>
</dbReference>
<accession>A0A6C0C7G3</accession>